<evidence type="ECO:0000313" key="2">
    <source>
        <dbReference type="Proteomes" id="UP000035682"/>
    </source>
</evidence>
<dbReference type="RefSeq" id="XP_024506431.1">
    <property type="nucleotide sequence ID" value="XM_024652900.1"/>
</dbReference>
<reference evidence="1 2" key="1">
    <citation type="submission" date="2014-09" db="EMBL/GenBank/DDBJ databases">
        <authorList>
            <person name="Martin A.A."/>
        </authorList>
    </citation>
    <scope>NUCLEOTIDE SEQUENCE</scope>
    <source>
        <strain evidence="2">ED321</strain>
        <strain evidence="1">ED321 Heterogonic</strain>
    </source>
</reference>
<dbReference type="CTD" id="36379596"/>
<reference evidence="3" key="2">
    <citation type="submission" date="2020-12" db="UniProtKB">
        <authorList>
            <consortium name="WormBaseParasite"/>
        </authorList>
    </citation>
    <scope>IDENTIFICATION</scope>
</reference>
<dbReference type="AlphaFoldDB" id="A0A090LBU4"/>
<dbReference type="EMBL" id="LN609529">
    <property type="protein sequence ID" value="CEF67231.1"/>
    <property type="molecule type" value="Genomic_DNA"/>
</dbReference>
<proteinExistence type="predicted"/>
<name>A0A090LBU4_STRRB</name>
<evidence type="ECO:0000313" key="3">
    <source>
        <dbReference type="WBParaSite" id="SRAE_2000189500.1"/>
    </source>
</evidence>
<dbReference type="GeneID" id="36379596"/>
<evidence type="ECO:0000313" key="1">
    <source>
        <dbReference type="EMBL" id="CEF67231.1"/>
    </source>
</evidence>
<keyword evidence="2" id="KW-1185">Reference proteome</keyword>
<dbReference type="Proteomes" id="UP000035682">
    <property type="component" value="Unplaced"/>
</dbReference>
<dbReference type="WBParaSite" id="SRAE_2000189500.1">
    <property type="protein sequence ID" value="SRAE_2000189500.1"/>
    <property type="gene ID" value="WBGene00262102"/>
</dbReference>
<accession>A0A090LBU4</accession>
<protein>
    <submittedName>
        <fullName evidence="1 3">Uncharacterized protein</fullName>
    </submittedName>
</protein>
<organism evidence="1">
    <name type="scientific">Strongyloides ratti</name>
    <name type="common">Parasitic roundworm</name>
    <dbReference type="NCBI Taxonomy" id="34506"/>
    <lineage>
        <taxon>Eukaryota</taxon>
        <taxon>Metazoa</taxon>
        <taxon>Ecdysozoa</taxon>
        <taxon>Nematoda</taxon>
        <taxon>Chromadorea</taxon>
        <taxon>Rhabditida</taxon>
        <taxon>Tylenchina</taxon>
        <taxon>Panagrolaimomorpha</taxon>
        <taxon>Strongyloidoidea</taxon>
        <taxon>Strongyloididae</taxon>
        <taxon>Strongyloides</taxon>
    </lineage>
</organism>
<dbReference type="OrthoDB" id="5842465at2759"/>
<dbReference type="WormBase" id="SRAE_2000189500">
    <property type="protein sequence ID" value="SRP01183"/>
    <property type="gene ID" value="WBGene00262102"/>
</dbReference>
<sequence length="499" mass="57544">MPNIFQLTTPDLIAILRILKPDIFTSGKISDINSNDENSFDIFVANNFSMYEDCKKLRSQITEWLLLNGYSTMHQFNKDPITDTWIIPNDKSRPVECGKYRVAQKVPIIIPDPLFDETPYLFNPIDDSGDSGFNSSRTFSNFSNDNNNNNLIKTKSATDRVLMKSFAPTPARHPPSYYKQTLSPMECQISGYNDSSTTNFKDPQLFSTFTISCQNNGTEKFIHLPIENSSLTSLENDMLPYCILQKDITNEQYDISKGFSYQLSLKELIENCVAKIKVAATLDHDYNSLISKSLNEGRLDTIIILLQNKAKKFCTGFEEKMLNDYLTDLLPSVQVMSKYFIESSVTGIRNKVLNVLKNVLEEGDYKEFENDLYKIKKLYNGAKLDNYYKNFYGKNHKIIDGLIYDSIDKKNVLKFMKELESKLKDDPRHEELRQFIINLYSIRHGEFNKGDISESDTFVEEREDLVLNKFNSKNNEEQENNEIPKNIDTIKISNSLKLE</sequence>
<gene>
    <name evidence="1 3 4" type="ORF">SRAE_2000189500</name>
</gene>
<evidence type="ECO:0000313" key="4">
    <source>
        <dbReference type="WormBase" id="SRAE_2000189500"/>
    </source>
</evidence>